<dbReference type="GO" id="GO:0070210">
    <property type="term" value="C:Rpd3L-Expanded complex"/>
    <property type="evidence" value="ECO:0007669"/>
    <property type="project" value="TreeGrafter"/>
</dbReference>
<evidence type="ECO:0000259" key="2">
    <source>
        <dbReference type="PROSITE" id="PS50934"/>
    </source>
</evidence>
<dbReference type="GO" id="GO:0003713">
    <property type="term" value="F:transcription coactivator activity"/>
    <property type="evidence" value="ECO:0007669"/>
    <property type="project" value="TreeGrafter"/>
</dbReference>
<dbReference type="SUPFAM" id="SSF46689">
    <property type="entry name" value="Homeodomain-like"/>
    <property type="match status" value="1"/>
</dbReference>
<evidence type="ECO:0000256" key="1">
    <source>
        <dbReference type="SAM" id="MobiDB-lite"/>
    </source>
</evidence>
<dbReference type="InterPro" id="IPR009057">
    <property type="entry name" value="Homeodomain-like_sf"/>
</dbReference>
<dbReference type="VEuPathDB" id="FungiDB:DIURU_003362"/>
<comment type="caution">
    <text evidence="3">The sequence shown here is derived from an EMBL/GenBank/DDBJ whole genome shotgun (WGS) entry which is preliminary data.</text>
</comment>
<dbReference type="Pfam" id="PF04433">
    <property type="entry name" value="SWIRM"/>
    <property type="match status" value="1"/>
</dbReference>
<dbReference type="Gene3D" id="1.10.10.10">
    <property type="entry name" value="Winged helix-like DNA-binding domain superfamily/Winged helix DNA-binding domain"/>
    <property type="match status" value="1"/>
</dbReference>
<reference evidence="3 4" key="1">
    <citation type="submission" date="2019-07" db="EMBL/GenBank/DDBJ databases">
        <title>Genome assembly of two rare yeast pathogens: Diutina rugosa and Trichomonascus ciferrii.</title>
        <authorList>
            <person name="Mixao V."/>
            <person name="Saus E."/>
            <person name="Hansen A."/>
            <person name="Lass-Flor C."/>
            <person name="Gabaldon T."/>
        </authorList>
    </citation>
    <scope>NUCLEOTIDE SEQUENCE [LARGE SCALE GENOMIC DNA]</scope>
    <source>
        <strain evidence="3 4">CBS 613</strain>
    </source>
</reference>
<gene>
    <name evidence="3" type="ORF">DIURU_003362</name>
</gene>
<dbReference type="FunFam" id="1.10.10.10:FF:000087">
    <property type="entry name" value="Transcriptional adapter 2"/>
    <property type="match status" value="1"/>
</dbReference>
<dbReference type="GO" id="GO:0006338">
    <property type="term" value="P:chromatin remodeling"/>
    <property type="evidence" value="ECO:0007669"/>
    <property type="project" value="TreeGrafter"/>
</dbReference>
<keyword evidence="4" id="KW-1185">Reference proteome</keyword>
<name>A0A642UKJ4_DIURU</name>
<protein>
    <recommendedName>
        <fullName evidence="2">SWIRM domain-containing protein</fullName>
    </recommendedName>
</protein>
<dbReference type="EMBL" id="SWFT01000105">
    <property type="protein sequence ID" value="KAA8900992.1"/>
    <property type="molecule type" value="Genomic_DNA"/>
</dbReference>
<dbReference type="InterPro" id="IPR007526">
    <property type="entry name" value="SWIRM"/>
</dbReference>
<dbReference type="AlphaFoldDB" id="A0A642UKJ4"/>
<dbReference type="PANTHER" id="PTHR12374:SF21">
    <property type="entry name" value="SWIRM DOMAIN-CONTAINING PROTEIN FUN19-RELATED"/>
    <property type="match status" value="1"/>
</dbReference>
<feature type="domain" description="SWIRM" evidence="2">
    <location>
        <begin position="167"/>
        <end position="264"/>
    </location>
</feature>
<proteinExistence type="predicted"/>
<accession>A0A642UKJ4</accession>
<dbReference type="Proteomes" id="UP000449547">
    <property type="component" value="Unassembled WGS sequence"/>
</dbReference>
<organism evidence="3 4">
    <name type="scientific">Diutina rugosa</name>
    <name type="common">Yeast</name>
    <name type="synonym">Candida rugosa</name>
    <dbReference type="NCBI Taxonomy" id="5481"/>
    <lineage>
        <taxon>Eukaryota</taxon>
        <taxon>Fungi</taxon>
        <taxon>Dikarya</taxon>
        <taxon>Ascomycota</taxon>
        <taxon>Saccharomycotina</taxon>
        <taxon>Pichiomycetes</taxon>
        <taxon>Debaryomycetaceae</taxon>
        <taxon>Diutina</taxon>
    </lineage>
</organism>
<dbReference type="GO" id="GO:0006357">
    <property type="term" value="P:regulation of transcription by RNA polymerase II"/>
    <property type="evidence" value="ECO:0007669"/>
    <property type="project" value="TreeGrafter"/>
</dbReference>
<sequence length="264" mass="29860">MAVVLHQSEDEVKSYLNPTRRFPVENHQNYSLTINAWSNLSSSYKSNTRSFLNQYTLRSSALETPRRYAKRRLVAQAIGTPTTTDVSDTDASDTGSGMRTRRGTKRSAAVASATPTPDELEMVTPRKKKTKPAPSLALQQQALIDESIPDYSPDAFATLPANNTKCLKIEWKGQPMDLSLDANLNKLHPAEAVLASILRLPVFVYLDSKRRMFFEKVQRMKHGKQFRRTDAQKACRIDVNKASRLFAAFEKVGWLNDELFTKYL</sequence>
<dbReference type="PROSITE" id="PS50934">
    <property type="entry name" value="SWIRM"/>
    <property type="match status" value="1"/>
</dbReference>
<feature type="region of interest" description="Disordered" evidence="1">
    <location>
        <begin position="80"/>
        <end position="134"/>
    </location>
</feature>
<evidence type="ECO:0000313" key="3">
    <source>
        <dbReference type="EMBL" id="KAA8900992.1"/>
    </source>
</evidence>
<dbReference type="RefSeq" id="XP_034011615.1">
    <property type="nucleotide sequence ID" value="XM_034156116.1"/>
</dbReference>
<dbReference type="GO" id="GO:0003682">
    <property type="term" value="F:chromatin binding"/>
    <property type="evidence" value="ECO:0007669"/>
    <property type="project" value="TreeGrafter"/>
</dbReference>
<dbReference type="GeneID" id="54782013"/>
<dbReference type="OrthoDB" id="5598695at2759"/>
<dbReference type="PANTHER" id="PTHR12374">
    <property type="entry name" value="TRANSCRIPTIONAL ADAPTOR 2 ADA2 -RELATED"/>
    <property type="match status" value="1"/>
</dbReference>
<dbReference type="InterPro" id="IPR036388">
    <property type="entry name" value="WH-like_DNA-bd_sf"/>
</dbReference>
<evidence type="ECO:0000313" key="4">
    <source>
        <dbReference type="Proteomes" id="UP000449547"/>
    </source>
</evidence>